<evidence type="ECO:0000313" key="6">
    <source>
        <dbReference type="Proteomes" id="UP000321570"/>
    </source>
</evidence>
<dbReference type="EMBL" id="UYSG01010879">
    <property type="protein sequence ID" value="VDL59117.1"/>
    <property type="molecule type" value="Genomic_DNA"/>
</dbReference>
<keyword evidence="6" id="KW-1185">Reference proteome</keyword>
<dbReference type="Gene3D" id="2.30.42.10">
    <property type="match status" value="1"/>
</dbReference>
<dbReference type="WBParaSite" id="HDID_0000680101-mRNA-1">
    <property type="protein sequence ID" value="HDID_0000680101-mRNA-1"/>
    <property type="gene ID" value="HDID_0000680101"/>
</dbReference>
<organism evidence="7">
    <name type="scientific">Hymenolepis diminuta</name>
    <name type="common">Rat tapeworm</name>
    <dbReference type="NCBI Taxonomy" id="6216"/>
    <lineage>
        <taxon>Eukaryota</taxon>
        <taxon>Metazoa</taxon>
        <taxon>Spiralia</taxon>
        <taxon>Lophotrochozoa</taxon>
        <taxon>Platyhelminthes</taxon>
        <taxon>Cestoda</taxon>
        <taxon>Eucestoda</taxon>
        <taxon>Cyclophyllidea</taxon>
        <taxon>Hymenolepididae</taxon>
        <taxon>Hymenolepis</taxon>
    </lineage>
</organism>
<evidence type="ECO:0000259" key="2">
    <source>
        <dbReference type="PROSITE" id="PS50106"/>
    </source>
</evidence>
<proteinExistence type="predicted"/>
<evidence type="ECO:0000313" key="5">
    <source>
        <dbReference type="Proteomes" id="UP000274504"/>
    </source>
</evidence>
<name>A0A0R3SPC8_HYMDI</name>
<dbReference type="SUPFAM" id="SSF50156">
    <property type="entry name" value="PDZ domain-like"/>
    <property type="match status" value="1"/>
</dbReference>
<dbReference type="PROSITE" id="PS50106">
    <property type="entry name" value="PDZ"/>
    <property type="match status" value="1"/>
</dbReference>
<accession>A0A0R3SPC8</accession>
<sequence>MPSGITLKWTRQDKYRGPLRAFQLPTSASTPYMIDKKCDVRKGPKTYWTDSEDSSRLLSSAECSSHSTGSPGSMDENSHSKNPFPNVVERNSLKQHFPVIVGNKRNNSHLFEQKEDAESCGNLPCACCCSPVLPPKRAHVVMGAEGLRRLRGIPSPLKPFLIPSMTPLETSTLAPVCPVPMLPSFITPQCHLDSDFPGRRSIASQTSPVEDKKKSKRRNSGANGGGVLSSIKKKITSLKRSMSTDKFPSRALFRDIPSPMKIVKTTHSSSEVTTCTVLQRFPDGRRVIQLKRTSPSAQFGLYVRDDDKGMIVSRIGSIKFSEKNNFLNRGDRVLEVEHIPSSKLNCDGMRKLLDGRLTVTIKIAPPLKHKEHHK</sequence>
<feature type="region of interest" description="Disordered" evidence="1">
    <location>
        <begin position="59"/>
        <end position="86"/>
    </location>
</feature>
<evidence type="ECO:0000313" key="4">
    <source>
        <dbReference type="EMBL" id="VUZ52558.1"/>
    </source>
</evidence>
<dbReference type="AlphaFoldDB" id="A0A0R3SPC8"/>
<reference evidence="7" key="1">
    <citation type="submission" date="2017-02" db="UniProtKB">
        <authorList>
            <consortium name="WormBaseParasite"/>
        </authorList>
    </citation>
    <scope>IDENTIFICATION</scope>
</reference>
<evidence type="ECO:0000256" key="1">
    <source>
        <dbReference type="SAM" id="MobiDB-lite"/>
    </source>
</evidence>
<protein>
    <submittedName>
        <fullName evidence="7">PDZ domain-containing protein</fullName>
    </submittedName>
</protein>
<evidence type="ECO:0000313" key="7">
    <source>
        <dbReference type="WBParaSite" id="HDID_0000680101-mRNA-1"/>
    </source>
</evidence>
<dbReference type="Proteomes" id="UP000321570">
    <property type="component" value="Unassembled WGS sequence"/>
</dbReference>
<evidence type="ECO:0000313" key="3">
    <source>
        <dbReference type="EMBL" id="VDL59117.1"/>
    </source>
</evidence>
<reference evidence="4 6" key="3">
    <citation type="submission" date="2019-07" db="EMBL/GenBank/DDBJ databases">
        <authorList>
            <person name="Jastrzebski P J."/>
            <person name="Paukszto L."/>
            <person name="Jastrzebski P J."/>
        </authorList>
    </citation>
    <scope>NUCLEOTIDE SEQUENCE [LARGE SCALE GENOMIC DNA]</scope>
    <source>
        <strain evidence="4 6">WMS-il1</strain>
    </source>
</reference>
<feature type="domain" description="PDZ" evidence="2">
    <location>
        <begin position="287"/>
        <end position="337"/>
    </location>
</feature>
<gene>
    <name evidence="3" type="ORF">HDID_LOCUS6799</name>
    <name evidence="4" type="ORF">WMSIL1_LOCUS11086</name>
</gene>
<dbReference type="InterPro" id="IPR036034">
    <property type="entry name" value="PDZ_sf"/>
</dbReference>
<feature type="region of interest" description="Disordered" evidence="1">
    <location>
        <begin position="197"/>
        <end position="228"/>
    </location>
</feature>
<dbReference type="EMBL" id="CABIJS010000510">
    <property type="protein sequence ID" value="VUZ52558.1"/>
    <property type="molecule type" value="Genomic_DNA"/>
</dbReference>
<dbReference type="OrthoDB" id="6244601at2759"/>
<dbReference type="STRING" id="6216.A0A0R3SPC8"/>
<dbReference type="Proteomes" id="UP000274504">
    <property type="component" value="Unassembled WGS sequence"/>
</dbReference>
<dbReference type="InterPro" id="IPR001478">
    <property type="entry name" value="PDZ"/>
</dbReference>
<reference evidence="3 5" key="2">
    <citation type="submission" date="2018-11" db="EMBL/GenBank/DDBJ databases">
        <authorList>
            <consortium name="Pathogen Informatics"/>
        </authorList>
    </citation>
    <scope>NUCLEOTIDE SEQUENCE [LARGE SCALE GENOMIC DNA]</scope>
</reference>